<dbReference type="Proteomes" id="UP001177021">
    <property type="component" value="Unassembled WGS sequence"/>
</dbReference>
<keyword evidence="2" id="KW-1185">Reference proteome</keyword>
<organism evidence="1 2">
    <name type="scientific">Trifolium pratense</name>
    <name type="common">Red clover</name>
    <dbReference type="NCBI Taxonomy" id="57577"/>
    <lineage>
        <taxon>Eukaryota</taxon>
        <taxon>Viridiplantae</taxon>
        <taxon>Streptophyta</taxon>
        <taxon>Embryophyta</taxon>
        <taxon>Tracheophyta</taxon>
        <taxon>Spermatophyta</taxon>
        <taxon>Magnoliopsida</taxon>
        <taxon>eudicotyledons</taxon>
        <taxon>Gunneridae</taxon>
        <taxon>Pentapetalae</taxon>
        <taxon>rosids</taxon>
        <taxon>fabids</taxon>
        <taxon>Fabales</taxon>
        <taxon>Fabaceae</taxon>
        <taxon>Papilionoideae</taxon>
        <taxon>50 kb inversion clade</taxon>
        <taxon>NPAAA clade</taxon>
        <taxon>Hologalegina</taxon>
        <taxon>IRL clade</taxon>
        <taxon>Trifolieae</taxon>
        <taxon>Trifolium</taxon>
    </lineage>
</organism>
<gene>
    <name evidence="1" type="ORF">MILVUS5_LOCUS11098</name>
</gene>
<name>A0ACB0JBS0_TRIPR</name>
<protein>
    <submittedName>
        <fullName evidence="1">Uncharacterized protein</fullName>
    </submittedName>
</protein>
<reference evidence="1" key="1">
    <citation type="submission" date="2023-10" db="EMBL/GenBank/DDBJ databases">
        <authorList>
            <person name="Rodriguez Cubillos JULIANA M."/>
            <person name="De Vega J."/>
        </authorList>
    </citation>
    <scope>NUCLEOTIDE SEQUENCE</scope>
</reference>
<proteinExistence type="predicted"/>
<sequence length="457" mass="51544">MALSTLSKTFDKITDVNSSKSSWNIKGKVIRLWVVKDFNNVIPFSVEMILMDYEGERVHCSIRKTLLYKFQNDVKEGGVYAFKNLDVATNGGSYKSARHPYKLNFQFGSKVQPLGSSNLSNISPFMFVPIAEIIGGNYDTDYLVDVIGMLICVGKERQYDRNGQIAKLNDIELEADGHKIQCTLFSSYVDELNNFIAYGETQNVVVAIMLGKVKTFQDKMHIQNCINCTKVFYNPISDDATSLRTRMLDNLRTPSHVALTQINAKPRADPLQEFLYSTPKNTIQGLLNCEEDAVYVVFGTIKHIVNNDNWYYTTCACNKSVYPDSGMFFYEKCNKHVKNVTPRFSIKVRVMDDTDSATLVIFDRDAAMLFNRSCAEVLRNRDMRVGHGVLPPEIQALVNSTYLFKVVMLALCAQSNYQAFPSDGHVVASTGDDLEIRPENIDNPNPAHEDHNADISD</sequence>
<evidence type="ECO:0000313" key="1">
    <source>
        <dbReference type="EMBL" id="CAJ2641446.1"/>
    </source>
</evidence>
<accession>A0ACB0JBS0</accession>
<evidence type="ECO:0000313" key="2">
    <source>
        <dbReference type="Proteomes" id="UP001177021"/>
    </source>
</evidence>
<comment type="caution">
    <text evidence="1">The sequence shown here is derived from an EMBL/GenBank/DDBJ whole genome shotgun (WGS) entry which is preliminary data.</text>
</comment>
<dbReference type="EMBL" id="CASHSV030000024">
    <property type="protein sequence ID" value="CAJ2641446.1"/>
    <property type="molecule type" value="Genomic_DNA"/>
</dbReference>